<dbReference type="InterPro" id="IPR017941">
    <property type="entry name" value="Rieske_2Fe-2S"/>
</dbReference>
<evidence type="ECO:0000313" key="7">
    <source>
        <dbReference type="Proteomes" id="UP000470384"/>
    </source>
</evidence>
<keyword evidence="1" id="KW-0001">2Fe-2S</keyword>
<dbReference type="PANTHER" id="PTHR40261:SF1">
    <property type="entry name" value="RIESKE DOMAIN-CONTAINING PROTEIN"/>
    <property type="match status" value="1"/>
</dbReference>
<protein>
    <submittedName>
        <fullName evidence="6">Rieske 2Fe-2S domain-containing protein</fullName>
    </submittedName>
</protein>
<dbReference type="Gene3D" id="2.102.10.10">
    <property type="entry name" value="Rieske [2Fe-2S] iron-sulphur domain"/>
    <property type="match status" value="1"/>
</dbReference>
<dbReference type="Pfam" id="PF00355">
    <property type="entry name" value="Rieske"/>
    <property type="match status" value="1"/>
</dbReference>
<keyword evidence="2" id="KW-0479">Metal-binding</keyword>
<accession>A0A845Q6Z0</accession>
<dbReference type="PANTHER" id="PTHR40261">
    <property type="match status" value="1"/>
</dbReference>
<dbReference type="CDD" id="cd03467">
    <property type="entry name" value="Rieske"/>
    <property type="match status" value="1"/>
</dbReference>
<reference evidence="6 7" key="1">
    <citation type="journal article" date="2016" name="Int. J. Syst. Evol. Microbiol.">
        <title>Pyruvatibacter mobilis gen. nov., sp. nov., a marine bacterium from the culture broth of Picochlorum sp. 122.</title>
        <authorList>
            <person name="Wang G."/>
            <person name="Tang M."/>
            <person name="Wu H."/>
            <person name="Dai S."/>
            <person name="Li T."/>
            <person name="Chen C."/>
            <person name="He H."/>
            <person name="Fan J."/>
            <person name="Xiang W."/>
            <person name="Li X."/>
        </authorList>
    </citation>
    <scope>NUCLEOTIDE SEQUENCE [LARGE SCALE GENOMIC DNA]</scope>
    <source>
        <strain evidence="6 7">GYP-11</strain>
    </source>
</reference>
<dbReference type="GO" id="GO:0051537">
    <property type="term" value="F:2 iron, 2 sulfur cluster binding"/>
    <property type="evidence" value="ECO:0007669"/>
    <property type="project" value="UniProtKB-KW"/>
</dbReference>
<evidence type="ECO:0000259" key="5">
    <source>
        <dbReference type="PROSITE" id="PS51296"/>
    </source>
</evidence>
<keyword evidence="3" id="KW-0408">Iron</keyword>
<evidence type="ECO:0000313" key="6">
    <source>
        <dbReference type="EMBL" id="NBG94115.1"/>
    </source>
</evidence>
<dbReference type="EMBL" id="WXYQ01000001">
    <property type="protein sequence ID" value="NBG94115.1"/>
    <property type="molecule type" value="Genomic_DNA"/>
</dbReference>
<evidence type="ECO:0000256" key="4">
    <source>
        <dbReference type="ARBA" id="ARBA00023014"/>
    </source>
</evidence>
<evidence type="ECO:0000256" key="3">
    <source>
        <dbReference type="ARBA" id="ARBA00023004"/>
    </source>
</evidence>
<name>A0A845Q6Z0_9HYPH</name>
<keyword evidence="7" id="KW-1185">Reference proteome</keyword>
<feature type="domain" description="Rieske" evidence="5">
    <location>
        <begin position="15"/>
        <end position="120"/>
    </location>
</feature>
<evidence type="ECO:0000256" key="1">
    <source>
        <dbReference type="ARBA" id="ARBA00022714"/>
    </source>
</evidence>
<dbReference type="Proteomes" id="UP000470384">
    <property type="component" value="Unassembled WGS sequence"/>
</dbReference>
<sequence length="122" mass="13243">MPSYRDRPGAPAPGTRLCALDEIREPGARGFLFGEGTTRFDMFIVRQGDKVVGYVNECPHAFTPLETWADKFLTLAEDEIICSTHGALFRIEDGLCTSGPCTGKRLIPVPVAVKDGMVIISG</sequence>
<dbReference type="InterPro" id="IPR036922">
    <property type="entry name" value="Rieske_2Fe-2S_sf"/>
</dbReference>
<dbReference type="PROSITE" id="PS51296">
    <property type="entry name" value="RIESKE"/>
    <property type="match status" value="1"/>
</dbReference>
<organism evidence="6 7">
    <name type="scientific">Pyruvatibacter mobilis</name>
    <dbReference type="NCBI Taxonomy" id="1712261"/>
    <lineage>
        <taxon>Bacteria</taxon>
        <taxon>Pseudomonadati</taxon>
        <taxon>Pseudomonadota</taxon>
        <taxon>Alphaproteobacteria</taxon>
        <taxon>Hyphomicrobiales</taxon>
        <taxon>Parvibaculaceae</taxon>
        <taxon>Pyruvatibacter</taxon>
    </lineage>
</organism>
<proteinExistence type="predicted"/>
<dbReference type="AlphaFoldDB" id="A0A845Q6Z0"/>
<dbReference type="GO" id="GO:0046872">
    <property type="term" value="F:metal ion binding"/>
    <property type="evidence" value="ECO:0007669"/>
    <property type="project" value="UniProtKB-KW"/>
</dbReference>
<evidence type="ECO:0000256" key="2">
    <source>
        <dbReference type="ARBA" id="ARBA00022723"/>
    </source>
</evidence>
<dbReference type="SUPFAM" id="SSF50022">
    <property type="entry name" value="ISP domain"/>
    <property type="match status" value="1"/>
</dbReference>
<dbReference type="OrthoDB" id="9800776at2"/>
<comment type="caution">
    <text evidence="6">The sequence shown here is derived from an EMBL/GenBank/DDBJ whole genome shotgun (WGS) entry which is preliminary data.</text>
</comment>
<gene>
    <name evidence="6" type="ORF">GTQ45_00040</name>
</gene>
<keyword evidence="4" id="KW-0411">Iron-sulfur</keyword>